<dbReference type="Proteomes" id="UP000190042">
    <property type="component" value="Unassembled WGS sequence"/>
</dbReference>
<keyword evidence="1" id="KW-1133">Transmembrane helix</keyword>
<dbReference type="RefSeq" id="WP_078816681.1">
    <property type="nucleotide sequence ID" value="NZ_FUYJ01000001.1"/>
</dbReference>
<reference evidence="3" key="1">
    <citation type="submission" date="2017-02" db="EMBL/GenBank/DDBJ databases">
        <authorList>
            <person name="Varghese N."/>
            <person name="Submissions S."/>
        </authorList>
    </citation>
    <scope>NUCLEOTIDE SEQUENCE [LARGE SCALE GENOMIC DNA]</scope>
    <source>
        <strain evidence="3">DSM 23966</strain>
    </source>
</reference>
<proteinExistence type="predicted"/>
<gene>
    <name evidence="2" type="ORF">SAMN04244570_0891</name>
</gene>
<feature type="transmembrane region" description="Helical" evidence="1">
    <location>
        <begin position="118"/>
        <end position="142"/>
    </location>
</feature>
<feature type="transmembrane region" description="Helical" evidence="1">
    <location>
        <begin position="20"/>
        <end position="41"/>
    </location>
</feature>
<dbReference type="AlphaFoldDB" id="A0A1T4XL70"/>
<protein>
    <submittedName>
        <fullName evidence="2">Uncharacterized protein</fullName>
    </submittedName>
</protein>
<name>A0A1T4XL70_9BACL</name>
<keyword evidence="3" id="KW-1185">Reference proteome</keyword>
<sequence length="194" mass="22133">MKFKNSMFITKLGGILLGETILYGFFLVTVYGILILVYIFPKESLLLFGRSKCKIEPKFSDFRIRLNKFLALTVILFLTFMTVSMFVDNVGVRMVFVFLFGAYLKVEKGEQEKFRVELKYPTIVFGLCTPVLVLLLLFSGIFSATKPIQHIGTILLIISCLSLFTLSSLGRNRMKNWALSWSFVGQRSPGFLIH</sequence>
<feature type="transmembrane region" description="Helical" evidence="1">
    <location>
        <begin position="148"/>
        <end position="166"/>
    </location>
</feature>
<evidence type="ECO:0000256" key="1">
    <source>
        <dbReference type="SAM" id="Phobius"/>
    </source>
</evidence>
<keyword evidence="1" id="KW-0472">Membrane</keyword>
<accession>A0A1T4XL70</accession>
<evidence type="ECO:0000313" key="3">
    <source>
        <dbReference type="Proteomes" id="UP000190042"/>
    </source>
</evidence>
<feature type="transmembrane region" description="Helical" evidence="1">
    <location>
        <begin position="62"/>
        <end position="84"/>
    </location>
</feature>
<keyword evidence="1" id="KW-0812">Transmembrane</keyword>
<evidence type="ECO:0000313" key="2">
    <source>
        <dbReference type="EMBL" id="SKA89845.1"/>
    </source>
</evidence>
<dbReference type="EMBL" id="FUYJ01000001">
    <property type="protein sequence ID" value="SKA89845.1"/>
    <property type="molecule type" value="Genomic_DNA"/>
</dbReference>
<organism evidence="2 3">
    <name type="scientific">Sporosarcina newyorkensis</name>
    <dbReference type="NCBI Taxonomy" id="759851"/>
    <lineage>
        <taxon>Bacteria</taxon>
        <taxon>Bacillati</taxon>
        <taxon>Bacillota</taxon>
        <taxon>Bacilli</taxon>
        <taxon>Bacillales</taxon>
        <taxon>Caryophanaceae</taxon>
        <taxon>Sporosarcina</taxon>
    </lineage>
</organism>